<comment type="caution">
    <text evidence="2">The sequence shown here is derived from an EMBL/GenBank/DDBJ whole genome shotgun (WGS) entry which is preliminary data.</text>
</comment>
<organism evidence="2 3">
    <name type="scientific">Parapedobacter deserti</name>
    <dbReference type="NCBI Taxonomy" id="1912957"/>
    <lineage>
        <taxon>Bacteria</taxon>
        <taxon>Pseudomonadati</taxon>
        <taxon>Bacteroidota</taxon>
        <taxon>Sphingobacteriia</taxon>
        <taxon>Sphingobacteriales</taxon>
        <taxon>Sphingobacteriaceae</taxon>
        <taxon>Parapedobacter</taxon>
    </lineage>
</organism>
<dbReference type="Proteomes" id="UP001595526">
    <property type="component" value="Unassembled WGS sequence"/>
</dbReference>
<dbReference type="CDD" id="cd04301">
    <property type="entry name" value="NAT_SF"/>
    <property type="match status" value="1"/>
</dbReference>
<evidence type="ECO:0000313" key="3">
    <source>
        <dbReference type="Proteomes" id="UP001595526"/>
    </source>
</evidence>
<dbReference type="EMBL" id="JBHRTA010000009">
    <property type="protein sequence ID" value="MFC3196679.1"/>
    <property type="molecule type" value="Genomic_DNA"/>
</dbReference>
<gene>
    <name evidence="2" type="ORF">ACFOET_03545</name>
</gene>
<feature type="domain" description="N-acetyltransferase" evidence="1">
    <location>
        <begin position="113"/>
        <end position="250"/>
    </location>
</feature>
<dbReference type="Pfam" id="PF00583">
    <property type="entry name" value="Acetyltransf_1"/>
    <property type="match status" value="1"/>
</dbReference>
<name>A0ABV7JIJ8_9SPHI</name>
<evidence type="ECO:0000259" key="1">
    <source>
        <dbReference type="PROSITE" id="PS51186"/>
    </source>
</evidence>
<keyword evidence="3" id="KW-1185">Reference proteome</keyword>
<sequence length="250" mass="28641">MILNGNIHNLTSLWRTVGISAGRYSEFEYFCCSRVPGAQWPNRIWLKTTVSEDVLNEIRSFAHQSEQPFTISYWSDFNDKELLLFEQHGFQTTVVQTGMSLDVKSRIEEHNRVRLKRISTIDEAQIWEVLYPQSFGYVIAAETVIQTKDQVRYYLIYLDREPIGTAITFETGNTVGIHGMGIIPAYRKQGFAEEVMIKLMNQAFDEGKTRITLQASAMGKGVYEKIGFSADFLMTGYTSLRLDGFSNRVQ</sequence>
<dbReference type="RefSeq" id="WP_379019631.1">
    <property type="nucleotide sequence ID" value="NZ_JBHRTA010000009.1"/>
</dbReference>
<dbReference type="InterPro" id="IPR000182">
    <property type="entry name" value="GNAT_dom"/>
</dbReference>
<reference evidence="3" key="1">
    <citation type="journal article" date="2019" name="Int. J. Syst. Evol. Microbiol.">
        <title>The Global Catalogue of Microorganisms (GCM) 10K type strain sequencing project: providing services to taxonomists for standard genome sequencing and annotation.</title>
        <authorList>
            <consortium name="The Broad Institute Genomics Platform"/>
            <consortium name="The Broad Institute Genome Sequencing Center for Infectious Disease"/>
            <person name="Wu L."/>
            <person name="Ma J."/>
        </authorList>
    </citation>
    <scope>NUCLEOTIDE SEQUENCE [LARGE SCALE GENOMIC DNA]</scope>
    <source>
        <strain evidence="3">KCTC 52416</strain>
    </source>
</reference>
<dbReference type="PROSITE" id="PS51186">
    <property type="entry name" value="GNAT"/>
    <property type="match status" value="1"/>
</dbReference>
<proteinExistence type="predicted"/>
<dbReference type="InterPro" id="IPR016181">
    <property type="entry name" value="Acyl_CoA_acyltransferase"/>
</dbReference>
<dbReference type="SUPFAM" id="SSF55729">
    <property type="entry name" value="Acyl-CoA N-acyltransferases (Nat)"/>
    <property type="match status" value="1"/>
</dbReference>
<dbReference type="Gene3D" id="3.40.630.30">
    <property type="match status" value="1"/>
</dbReference>
<protein>
    <submittedName>
        <fullName evidence="2">GNAT family N-acetyltransferase</fullName>
    </submittedName>
</protein>
<evidence type="ECO:0000313" key="2">
    <source>
        <dbReference type="EMBL" id="MFC3196679.1"/>
    </source>
</evidence>
<accession>A0ABV7JIJ8</accession>